<proteinExistence type="predicted"/>
<organism evidence="3 4">
    <name type="scientific">Emiliania huxleyi (strain CCMP1516)</name>
    <dbReference type="NCBI Taxonomy" id="280463"/>
    <lineage>
        <taxon>Eukaryota</taxon>
        <taxon>Haptista</taxon>
        <taxon>Haptophyta</taxon>
        <taxon>Prymnesiophyceae</taxon>
        <taxon>Isochrysidales</taxon>
        <taxon>Noelaerhabdaceae</taxon>
        <taxon>Emiliania</taxon>
    </lineage>
</organism>
<feature type="region of interest" description="Disordered" evidence="1">
    <location>
        <begin position="1"/>
        <end position="46"/>
    </location>
</feature>
<dbReference type="HOGENOM" id="CLU_627683_0_0_1"/>
<evidence type="ECO:0008006" key="5">
    <source>
        <dbReference type="Google" id="ProtNLM"/>
    </source>
</evidence>
<dbReference type="KEGG" id="ehx:EMIHUDRAFT_454691"/>
<feature type="transmembrane region" description="Helical" evidence="2">
    <location>
        <begin position="284"/>
        <end position="306"/>
    </location>
</feature>
<reference evidence="3" key="2">
    <citation type="submission" date="2024-10" db="UniProtKB">
        <authorList>
            <consortium name="EnsemblProtists"/>
        </authorList>
    </citation>
    <scope>IDENTIFICATION</scope>
</reference>
<feature type="compositionally biased region" description="Low complexity" evidence="1">
    <location>
        <begin position="34"/>
        <end position="46"/>
    </location>
</feature>
<name>A0A0D3KRB6_EMIH1</name>
<protein>
    <recommendedName>
        <fullName evidence="5">ABC transmembrane type-1 domain-containing protein</fullName>
    </recommendedName>
</protein>
<feature type="transmembrane region" description="Helical" evidence="2">
    <location>
        <begin position="259"/>
        <end position="277"/>
    </location>
</feature>
<dbReference type="PaxDb" id="2903-EOD38301"/>
<evidence type="ECO:0000256" key="1">
    <source>
        <dbReference type="SAM" id="MobiDB-lite"/>
    </source>
</evidence>
<dbReference type="AlphaFoldDB" id="A0A0D3KRB6"/>
<dbReference type="EnsemblProtists" id="EOD38301">
    <property type="protein sequence ID" value="EOD38301"/>
    <property type="gene ID" value="EMIHUDRAFT_454691"/>
</dbReference>
<dbReference type="Proteomes" id="UP000013827">
    <property type="component" value="Unassembled WGS sequence"/>
</dbReference>
<evidence type="ECO:0000313" key="4">
    <source>
        <dbReference type="Proteomes" id="UP000013827"/>
    </source>
</evidence>
<evidence type="ECO:0000256" key="2">
    <source>
        <dbReference type="SAM" id="Phobius"/>
    </source>
</evidence>
<keyword evidence="2" id="KW-1133">Transmembrane helix</keyword>
<dbReference type="RefSeq" id="XP_005790730.1">
    <property type="nucleotide sequence ID" value="XM_005790673.1"/>
</dbReference>
<dbReference type="GeneID" id="17283571"/>
<feature type="region of interest" description="Disordered" evidence="1">
    <location>
        <begin position="123"/>
        <end position="145"/>
    </location>
</feature>
<reference evidence="4" key="1">
    <citation type="journal article" date="2013" name="Nature">
        <title>Pan genome of the phytoplankton Emiliania underpins its global distribution.</title>
        <authorList>
            <person name="Read B.A."/>
            <person name="Kegel J."/>
            <person name="Klute M.J."/>
            <person name="Kuo A."/>
            <person name="Lefebvre S.C."/>
            <person name="Maumus F."/>
            <person name="Mayer C."/>
            <person name="Miller J."/>
            <person name="Monier A."/>
            <person name="Salamov A."/>
            <person name="Young J."/>
            <person name="Aguilar M."/>
            <person name="Claverie J.M."/>
            <person name="Frickenhaus S."/>
            <person name="Gonzalez K."/>
            <person name="Herman E.K."/>
            <person name="Lin Y.C."/>
            <person name="Napier J."/>
            <person name="Ogata H."/>
            <person name="Sarno A.F."/>
            <person name="Shmutz J."/>
            <person name="Schroeder D."/>
            <person name="de Vargas C."/>
            <person name="Verret F."/>
            <person name="von Dassow P."/>
            <person name="Valentin K."/>
            <person name="Van de Peer Y."/>
            <person name="Wheeler G."/>
            <person name="Dacks J.B."/>
            <person name="Delwiche C.F."/>
            <person name="Dyhrman S.T."/>
            <person name="Glockner G."/>
            <person name="John U."/>
            <person name="Richards T."/>
            <person name="Worden A.Z."/>
            <person name="Zhang X."/>
            <person name="Grigoriev I.V."/>
            <person name="Allen A.E."/>
            <person name="Bidle K."/>
            <person name="Borodovsky M."/>
            <person name="Bowler C."/>
            <person name="Brownlee C."/>
            <person name="Cock J.M."/>
            <person name="Elias M."/>
            <person name="Gladyshev V.N."/>
            <person name="Groth M."/>
            <person name="Guda C."/>
            <person name="Hadaegh A."/>
            <person name="Iglesias-Rodriguez M.D."/>
            <person name="Jenkins J."/>
            <person name="Jones B.M."/>
            <person name="Lawson T."/>
            <person name="Leese F."/>
            <person name="Lindquist E."/>
            <person name="Lobanov A."/>
            <person name="Lomsadze A."/>
            <person name="Malik S.B."/>
            <person name="Marsh M.E."/>
            <person name="Mackinder L."/>
            <person name="Mock T."/>
            <person name="Mueller-Roeber B."/>
            <person name="Pagarete A."/>
            <person name="Parker M."/>
            <person name="Probert I."/>
            <person name="Quesneville H."/>
            <person name="Raines C."/>
            <person name="Rensing S.A."/>
            <person name="Riano-Pachon D.M."/>
            <person name="Richier S."/>
            <person name="Rokitta S."/>
            <person name="Shiraiwa Y."/>
            <person name="Soanes D.M."/>
            <person name="van der Giezen M."/>
            <person name="Wahlund T.M."/>
            <person name="Williams B."/>
            <person name="Wilson W."/>
            <person name="Wolfe G."/>
            <person name="Wurch L.L."/>
        </authorList>
    </citation>
    <scope>NUCLEOTIDE SEQUENCE</scope>
</reference>
<keyword evidence="2" id="KW-0472">Membrane</keyword>
<sequence length="437" mass="43621">MERVTAAEQVPRVGDTVRLRPTSRPPALAWPSVAGPAAEAAGGAEAGLAEAEASRGGREGVRLAVVVDLLLDDEEREVCQLRAAAGNRTAAPERPAEAEGGGSRLAGSWLALVDEVEVVDAASGVPVEPTRRGSDGAAGSHAQGPEAAAAAALSSLAASGALEAALGERSARADVRSPGALATRLGWALGASAARAVASGSLGPRGQPNKPKGGAAGTKADSPDKAAEAAAAAAAVGGARVGGFAASLALHLARGLSPFLWFLWTLGAYLSLLAVLADTSLSRLVATAAATLPALLGAPAAARGLAPPPPASSSVPPALFALMRLPSMVASGALLHALCLKPVLPRCLRSLACGFEEGFRAATRGGWRNGANAAARAALEREEALLRSVSGSLRRAAAVVQAARASSISIAVLVAVEWLSRQLPLPPQPLSDASTIN</sequence>
<feature type="region of interest" description="Disordered" evidence="1">
    <location>
        <begin position="199"/>
        <end position="222"/>
    </location>
</feature>
<keyword evidence="2" id="KW-0812">Transmembrane</keyword>
<keyword evidence="4" id="KW-1185">Reference proteome</keyword>
<evidence type="ECO:0000313" key="3">
    <source>
        <dbReference type="EnsemblProtists" id="EOD38301"/>
    </source>
</evidence>
<feature type="transmembrane region" description="Helical" evidence="2">
    <location>
        <begin position="318"/>
        <end position="340"/>
    </location>
</feature>
<accession>A0A0D3KRB6</accession>